<evidence type="ECO:0000256" key="12">
    <source>
        <dbReference type="ARBA" id="ARBA00023288"/>
    </source>
</evidence>
<evidence type="ECO:0000256" key="2">
    <source>
        <dbReference type="ARBA" id="ARBA00009696"/>
    </source>
</evidence>
<evidence type="ECO:0000313" key="16">
    <source>
        <dbReference type="Proteomes" id="UP000094379"/>
    </source>
</evidence>
<evidence type="ECO:0000256" key="7">
    <source>
        <dbReference type="ARBA" id="ARBA00022927"/>
    </source>
</evidence>
<organism evidence="15 16">
    <name type="scientific">Methylophaga muralis</name>
    <dbReference type="NCBI Taxonomy" id="291169"/>
    <lineage>
        <taxon>Bacteria</taxon>
        <taxon>Pseudomonadati</taxon>
        <taxon>Pseudomonadota</taxon>
        <taxon>Gammaproteobacteria</taxon>
        <taxon>Thiotrichales</taxon>
        <taxon>Piscirickettsiaceae</taxon>
        <taxon>Methylophaga</taxon>
    </lineage>
</organism>
<evidence type="ECO:0000256" key="6">
    <source>
        <dbReference type="ARBA" id="ARBA00022729"/>
    </source>
</evidence>
<dbReference type="GO" id="GO:0009279">
    <property type="term" value="C:cell outer membrane"/>
    <property type="evidence" value="ECO:0007669"/>
    <property type="project" value="UniProtKB-SubCell"/>
</dbReference>
<evidence type="ECO:0000256" key="1">
    <source>
        <dbReference type="ARBA" id="ARBA00004459"/>
    </source>
</evidence>
<feature type="chain" id="PRO_5009128639" description="Outer-membrane lipoprotein LolB" evidence="14">
    <location>
        <begin position="23"/>
        <end position="199"/>
    </location>
</feature>
<evidence type="ECO:0000256" key="4">
    <source>
        <dbReference type="ARBA" id="ARBA00016202"/>
    </source>
</evidence>
<comment type="subunit">
    <text evidence="3 13">Monomer.</text>
</comment>
<dbReference type="AlphaFoldDB" id="A0A1E3GQG6"/>
<evidence type="ECO:0000256" key="13">
    <source>
        <dbReference type="HAMAP-Rule" id="MF_00233"/>
    </source>
</evidence>
<gene>
    <name evidence="13 15" type="primary">lolB</name>
    <name evidence="15" type="ORF">A9E74_01996</name>
</gene>
<comment type="subcellular location">
    <subcellularLocation>
        <location evidence="1 13">Cell outer membrane</location>
        <topology evidence="1 13">Lipid-anchor</topology>
    </subcellularLocation>
</comment>
<evidence type="ECO:0000313" key="15">
    <source>
        <dbReference type="EMBL" id="ODN66267.1"/>
    </source>
</evidence>
<dbReference type="InterPro" id="IPR004565">
    <property type="entry name" value="OM_lipoprot_LolB"/>
</dbReference>
<keyword evidence="10 13" id="KW-0143">Chaperone</keyword>
<keyword evidence="7 13" id="KW-0653">Protein transport</keyword>
<feature type="signal peptide" evidence="14">
    <location>
        <begin position="1"/>
        <end position="22"/>
    </location>
</feature>
<dbReference type="Proteomes" id="UP000094379">
    <property type="component" value="Unassembled WGS sequence"/>
</dbReference>
<dbReference type="HAMAP" id="MF_00233">
    <property type="entry name" value="LolB"/>
    <property type="match status" value="1"/>
</dbReference>
<dbReference type="STRING" id="291169.A9E74_01996"/>
<keyword evidence="12 13" id="KW-0449">Lipoprotein</keyword>
<dbReference type="GO" id="GO:0044874">
    <property type="term" value="P:lipoprotein localization to outer membrane"/>
    <property type="evidence" value="ECO:0007669"/>
    <property type="project" value="UniProtKB-UniRule"/>
</dbReference>
<evidence type="ECO:0000256" key="9">
    <source>
        <dbReference type="ARBA" id="ARBA00023139"/>
    </source>
</evidence>
<evidence type="ECO:0000256" key="3">
    <source>
        <dbReference type="ARBA" id="ARBA00011245"/>
    </source>
</evidence>
<dbReference type="PATRIC" id="fig|291169.3.peg.2006"/>
<dbReference type="GO" id="GO:0015031">
    <property type="term" value="P:protein transport"/>
    <property type="evidence" value="ECO:0007669"/>
    <property type="project" value="UniProtKB-KW"/>
</dbReference>
<dbReference type="RefSeq" id="WP_069296418.1">
    <property type="nucleotide sequence ID" value="NZ_MCRI01000023.1"/>
</dbReference>
<reference evidence="15 16" key="1">
    <citation type="submission" date="2016-07" db="EMBL/GenBank/DDBJ databases">
        <title>Draft Genome Sequence of Methylophaga muralis Bur 1.</title>
        <authorList>
            <person name="Vasilenko O.V."/>
            <person name="Doronina N.V."/>
            <person name="Shmareva M.N."/>
            <person name="Tarlachkov S.V."/>
            <person name="Mustakhimov I."/>
            <person name="Trotsenko Y.A."/>
        </authorList>
    </citation>
    <scope>NUCLEOTIDE SEQUENCE [LARGE SCALE GENOMIC DNA]</scope>
    <source>
        <strain evidence="15 16">Bur 1</strain>
    </source>
</reference>
<keyword evidence="9 13" id="KW-0564">Palmitate</keyword>
<dbReference type="PROSITE" id="PS51257">
    <property type="entry name" value="PROKAR_LIPOPROTEIN"/>
    <property type="match status" value="1"/>
</dbReference>
<evidence type="ECO:0000256" key="11">
    <source>
        <dbReference type="ARBA" id="ARBA00023237"/>
    </source>
</evidence>
<dbReference type="CDD" id="cd16326">
    <property type="entry name" value="LolB"/>
    <property type="match status" value="1"/>
</dbReference>
<evidence type="ECO:0000256" key="8">
    <source>
        <dbReference type="ARBA" id="ARBA00023136"/>
    </source>
</evidence>
<evidence type="ECO:0000256" key="14">
    <source>
        <dbReference type="SAM" id="SignalP"/>
    </source>
</evidence>
<keyword evidence="11 13" id="KW-0998">Cell outer membrane</keyword>
<comment type="similarity">
    <text evidence="2 13">Belongs to the LolB family.</text>
</comment>
<dbReference type="Gene3D" id="2.50.20.10">
    <property type="entry name" value="Lipoprotein localisation LolA/LolB/LppX"/>
    <property type="match status" value="1"/>
</dbReference>
<dbReference type="InterPro" id="IPR029046">
    <property type="entry name" value="LolA/LolB/LppX"/>
</dbReference>
<evidence type="ECO:0000256" key="5">
    <source>
        <dbReference type="ARBA" id="ARBA00022448"/>
    </source>
</evidence>
<accession>A0A1E3GQG6</accession>
<name>A0A1E3GQG6_9GAMM</name>
<evidence type="ECO:0000256" key="10">
    <source>
        <dbReference type="ARBA" id="ARBA00023186"/>
    </source>
</evidence>
<comment type="caution">
    <text evidence="15">The sequence shown here is derived from an EMBL/GenBank/DDBJ whole genome shotgun (WGS) entry which is preliminary data.</text>
</comment>
<sequence length="199" mass="22748">MKQLLIIMAVMLMTACTPFWQTKPIAPTEVMWENRQASLRQMNDWSFRGRTVIRQDKEGWNVGVTWQQQQDDFNIRLFGPFSQGAVELKGDDVLVTMTFSDGESYSAETPEQLLAEVLGWLLPVSALRDWVRGLPHEAIKIDEKTLDEKGRLATLSQAGWQVEFVDYVPLEGNDIPAKIFIEHPQLSIRLVMNGWKVGK</sequence>
<keyword evidence="16" id="KW-1185">Reference proteome</keyword>
<keyword evidence="6 13" id="KW-0732">Signal</keyword>
<dbReference type="NCBIfam" id="TIGR00548">
    <property type="entry name" value="lolB"/>
    <property type="match status" value="1"/>
</dbReference>
<proteinExistence type="inferred from homology"/>
<dbReference type="SUPFAM" id="SSF89392">
    <property type="entry name" value="Prokaryotic lipoproteins and lipoprotein localization factors"/>
    <property type="match status" value="1"/>
</dbReference>
<dbReference type="Pfam" id="PF03550">
    <property type="entry name" value="LolB"/>
    <property type="match status" value="1"/>
</dbReference>
<comment type="function">
    <text evidence="13">Plays a critical role in the incorporation of lipoproteins in the outer membrane after they are released by the LolA protein.</text>
</comment>
<protein>
    <recommendedName>
        <fullName evidence="4 13">Outer-membrane lipoprotein LolB</fullName>
    </recommendedName>
</protein>
<keyword evidence="8 13" id="KW-0472">Membrane</keyword>
<keyword evidence="5 13" id="KW-0813">Transport</keyword>
<dbReference type="EMBL" id="MCRI01000023">
    <property type="protein sequence ID" value="ODN66267.1"/>
    <property type="molecule type" value="Genomic_DNA"/>
</dbReference>